<dbReference type="Pfam" id="PF12869">
    <property type="entry name" value="tRNA_anti-like"/>
    <property type="match status" value="1"/>
</dbReference>
<dbReference type="OrthoDB" id="982957at2"/>
<keyword evidence="1" id="KW-1133">Transmembrane helix</keyword>
<feature type="transmembrane region" description="Helical" evidence="1">
    <location>
        <begin position="7"/>
        <end position="27"/>
    </location>
</feature>
<keyword evidence="1" id="KW-0472">Membrane</keyword>
<dbReference type="RefSeq" id="WP_138949219.1">
    <property type="nucleotide sequence ID" value="NZ_CP040749.1"/>
</dbReference>
<accession>A0A5B7TSY2</accession>
<keyword evidence="1" id="KW-0812">Transmembrane</keyword>
<proteinExistence type="predicted"/>
<name>A0A5B7TSY2_9FLAO</name>
<dbReference type="EMBL" id="CP040749">
    <property type="protein sequence ID" value="QCX38323.1"/>
    <property type="molecule type" value="Genomic_DNA"/>
</dbReference>
<dbReference type="KEGG" id="fbe:FF125_07715"/>
<evidence type="ECO:0000256" key="1">
    <source>
        <dbReference type="SAM" id="Phobius"/>
    </source>
</evidence>
<sequence length="159" mass="17572">MSITKKIVIGLGIVIIIIGIIGAMMFFKPQRDVQNTKTDFSYQASEIVNEYLTDSNKANNKYLDEEGNSKVLEIEGLVAKISEDFNNQKVILLKSATDKAGVSCTFTKETNEHTLNIKTGDKITVKGVIRSGAAFDADLDMYENVILEKCDIISKLTSK</sequence>
<evidence type="ECO:0000313" key="3">
    <source>
        <dbReference type="Proteomes" id="UP000306229"/>
    </source>
</evidence>
<evidence type="ECO:0000313" key="2">
    <source>
        <dbReference type="EMBL" id="QCX38323.1"/>
    </source>
</evidence>
<organism evidence="2 3">
    <name type="scientific">Aureibaculum algae</name>
    <dbReference type="NCBI Taxonomy" id="2584122"/>
    <lineage>
        <taxon>Bacteria</taxon>
        <taxon>Pseudomonadati</taxon>
        <taxon>Bacteroidota</taxon>
        <taxon>Flavobacteriia</taxon>
        <taxon>Flavobacteriales</taxon>
        <taxon>Flavobacteriaceae</taxon>
        <taxon>Aureibaculum</taxon>
    </lineage>
</organism>
<keyword evidence="3" id="KW-1185">Reference proteome</keyword>
<gene>
    <name evidence="2" type="ORF">FF125_07715</name>
</gene>
<reference evidence="2 3" key="1">
    <citation type="submission" date="2019-05" db="EMBL/GenBank/DDBJ databases">
        <title>Algicella ahnfeltiae gen. nov., sp. nov., a novel marine bacterium of the family Flavobacteriaceae isolated from a red alga.</title>
        <authorList>
            <person name="Nedashkovskaya O.I."/>
            <person name="Kukhlevskiy A.D."/>
            <person name="Kim S.-G."/>
            <person name="Zhukova N.V."/>
            <person name="Mikhailov V.V."/>
        </authorList>
    </citation>
    <scope>NUCLEOTIDE SEQUENCE [LARGE SCALE GENOMIC DNA]</scope>
    <source>
        <strain evidence="2 3">10Alg115</strain>
    </source>
</reference>
<dbReference type="InterPro" id="IPR024422">
    <property type="entry name" value="Protein_unknown_function_OB"/>
</dbReference>
<dbReference type="Proteomes" id="UP000306229">
    <property type="component" value="Chromosome"/>
</dbReference>
<protein>
    <recommendedName>
        <fullName evidence="4">tRNA_anti-like</fullName>
    </recommendedName>
</protein>
<evidence type="ECO:0008006" key="4">
    <source>
        <dbReference type="Google" id="ProtNLM"/>
    </source>
</evidence>
<dbReference type="AlphaFoldDB" id="A0A5B7TSY2"/>